<dbReference type="SMART" id="SM00226">
    <property type="entry name" value="LMWPc"/>
    <property type="match status" value="1"/>
</dbReference>
<dbReference type="Gene3D" id="3.40.50.2300">
    <property type="match status" value="1"/>
</dbReference>
<organism evidence="2 3">
    <name type="scientific">Microcoleus asticus IPMA8</name>
    <dbReference type="NCBI Taxonomy" id="2563858"/>
    <lineage>
        <taxon>Bacteria</taxon>
        <taxon>Bacillati</taxon>
        <taxon>Cyanobacteriota</taxon>
        <taxon>Cyanophyceae</taxon>
        <taxon>Oscillatoriophycideae</taxon>
        <taxon>Oscillatoriales</taxon>
        <taxon>Microcoleaceae</taxon>
        <taxon>Microcoleus</taxon>
        <taxon>Microcoleus asticus</taxon>
    </lineage>
</organism>
<dbReference type="EC" id="2.1.1.315" evidence="2"/>
<reference evidence="2 3" key="1">
    <citation type="journal article" date="2020" name="Sci. Rep.">
        <title>A novel cyanobacterial geosmin producer, revising GeoA distribution and dispersion patterns in Bacteria.</title>
        <authorList>
            <person name="Churro C."/>
            <person name="Semedo-Aguiar A.P."/>
            <person name="Silva A.D."/>
            <person name="Pereira-Leal J.B."/>
            <person name="Leite R.B."/>
        </authorList>
    </citation>
    <scope>NUCLEOTIDE SEQUENCE [LARGE SCALE GENOMIC DNA]</scope>
    <source>
        <strain evidence="2 3">IPMA8</strain>
    </source>
</reference>
<dbReference type="InterPro" id="IPR050508">
    <property type="entry name" value="Methyltransf_Superfamily"/>
</dbReference>
<dbReference type="SUPFAM" id="SSF53335">
    <property type="entry name" value="S-adenosyl-L-methionine-dependent methyltransferases"/>
    <property type="match status" value="1"/>
</dbReference>
<dbReference type="CDD" id="cd02440">
    <property type="entry name" value="AdoMet_MTases"/>
    <property type="match status" value="1"/>
</dbReference>
<accession>A0ABX2CVN1</accession>
<dbReference type="GO" id="GO:0008168">
    <property type="term" value="F:methyltransferase activity"/>
    <property type="evidence" value="ECO:0007669"/>
    <property type="project" value="UniProtKB-KW"/>
</dbReference>
<comment type="caution">
    <text evidence="2">The sequence shown here is derived from an EMBL/GenBank/DDBJ whole genome shotgun (WGS) entry which is preliminary data.</text>
</comment>
<dbReference type="InterPro" id="IPR013216">
    <property type="entry name" value="Methyltransf_11"/>
</dbReference>
<evidence type="ECO:0000313" key="3">
    <source>
        <dbReference type="Proteomes" id="UP000702425"/>
    </source>
</evidence>
<keyword evidence="2" id="KW-0489">Methyltransferase</keyword>
<name>A0ABX2CVN1_9CYAN</name>
<dbReference type="Gene3D" id="3.40.50.150">
    <property type="entry name" value="Vaccinia Virus protein VP39"/>
    <property type="match status" value="1"/>
</dbReference>
<feature type="domain" description="Phosphotyrosine protein phosphatase I" evidence="1">
    <location>
        <begin position="4"/>
        <end position="106"/>
    </location>
</feature>
<dbReference type="RefSeq" id="WP_246276664.1">
    <property type="nucleotide sequence ID" value="NZ_CAWPPK010000113.1"/>
</dbReference>
<dbReference type="SUPFAM" id="SSF52788">
    <property type="entry name" value="Phosphotyrosine protein phosphatases I"/>
    <property type="match status" value="1"/>
</dbReference>
<evidence type="ECO:0000259" key="1">
    <source>
        <dbReference type="SMART" id="SM00226"/>
    </source>
</evidence>
<protein>
    <submittedName>
        <fullName evidence="2">27-O-demethylrifamycin SV methyltransferase</fullName>
        <ecNumber evidence="2">2.1.1.315</ecNumber>
    </submittedName>
</protein>
<dbReference type="InterPro" id="IPR023485">
    <property type="entry name" value="Ptyr_pPase"/>
</dbReference>
<dbReference type="EMBL" id="SRRZ01000020">
    <property type="protein sequence ID" value="NQE33782.1"/>
    <property type="molecule type" value="Genomic_DNA"/>
</dbReference>
<keyword evidence="3" id="KW-1185">Reference proteome</keyword>
<gene>
    <name evidence="2" type="ORF">E5S67_01503</name>
</gene>
<keyword evidence="2" id="KW-0808">Transferase</keyword>
<dbReference type="Proteomes" id="UP000702425">
    <property type="component" value="Unassembled WGS sequence"/>
</dbReference>
<dbReference type="InterPro" id="IPR029063">
    <property type="entry name" value="SAM-dependent_MTases_sf"/>
</dbReference>
<evidence type="ECO:0000313" key="2">
    <source>
        <dbReference type="EMBL" id="NQE33782.1"/>
    </source>
</evidence>
<proteinExistence type="predicted"/>
<dbReference type="GO" id="GO:0032259">
    <property type="term" value="P:methylation"/>
    <property type="evidence" value="ECO:0007669"/>
    <property type="project" value="UniProtKB-KW"/>
</dbReference>
<dbReference type="InterPro" id="IPR036196">
    <property type="entry name" value="Ptyr_pPase_sf"/>
</dbReference>
<dbReference type="PANTHER" id="PTHR42912">
    <property type="entry name" value="METHYLTRANSFERASE"/>
    <property type="match status" value="1"/>
</dbReference>
<sequence length="338" mass="38180">MDKIKILFVCSQNKWRSLTAEKICQKVSGYSVRSAGTEKGARIRVTEGLVGWADLIFVMEKKHGDRLRSKFPESLEGKKVICLQIPDNYEYMEPELVELLQAKLNPYMEMPENEINFMQRVLEPEVMDSLEEAIEYDSMDFTEVNAAFAQSAVALGPVFGNVLDAGTGTARIPIALCQMRPAWKLTCIDLSANMLKVGAQNVEKAGVRSQISLELIDAKAMPYPDSYFDMVISNSIIHHLPDPLPFLQEVKRVLKPQGAIFLRDLLRQEKAEIRDNLVKLYAGDCNAHQKQLFSDSLQAAFTLDEVEETIQNAGLDGLRIYESSDRHWTAERAWCESL</sequence>
<dbReference type="PANTHER" id="PTHR42912:SF93">
    <property type="entry name" value="N6-ADENOSINE-METHYLTRANSFERASE TMT1A"/>
    <property type="match status" value="1"/>
</dbReference>
<dbReference type="Pfam" id="PF08241">
    <property type="entry name" value="Methyltransf_11"/>
    <property type="match status" value="1"/>
</dbReference>